<reference evidence="5" key="1">
    <citation type="submission" date="2023-03" db="EMBL/GenBank/DDBJ databases">
        <title>Electrophorus voltai genome.</title>
        <authorList>
            <person name="Bian C."/>
        </authorList>
    </citation>
    <scope>NUCLEOTIDE SEQUENCE</scope>
    <source>
        <strain evidence="5">CB-2022</strain>
        <tissue evidence="5">Muscle</tissue>
    </source>
</reference>
<sequence>ISDSVSLILRIVPLCPEEGKPDIVPPEVILFQKDSTSPVVCHATGFFPKEVMISWQKNGVDLHENMELRDTSPNQNGTFQKRSVLTVSPEELDKNEYTCVVQHSGLEKDLVLRVADRRVLNTGGALVGVIVGILVAVLLVLIGVGFFIWRKRNEKS</sequence>
<comment type="caution">
    <text evidence="5">The sequence shown here is derived from an EMBL/GenBank/DDBJ whole genome shotgun (WGS) entry which is preliminary data.</text>
</comment>
<evidence type="ECO:0000259" key="4">
    <source>
        <dbReference type="PROSITE" id="PS50835"/>
    </source>
</evidence>
<keyword evidence="2" id="KW-0393">Immunoglobulin domain</keyword>
<name>A0AAD9DKJ1_9TELE</name>
<dbReference type="SUPFAM" id="SSF48726">
    <property type="entry name" value="Immunoglobulin"/>
    <property type="match status" value="1"/>
</dbReference>
<evidence type="ECO:0000313" key="6">
    <source>
        <dbReference type="Proteomes" id="UP001239994"/>
    </source>
</evidence>
<accession>A0AAD9DKJ1</accession>
<dbReference type="GO" id="GO:0006955">
    <property type="term" value="P:immune response"/>
    <property type="evidence" value="ECO:0007669"/>
    <property type="project" value="TreeGrafter"/>
</dbReference>
<keyword evidence="3" id="KW-0812">Transmembrane</keyword>
<dbReference type="Proteomes" id="UP001239994">
    <property type="component" value="Unassembled WGS sequence"/>
</dbReference>
<dbReference type="PANTHER" id="PTHR16675">
    <property type="entry name" value="MHC CLASS I-RELATED"/>
    <property type="match status" value="1"/>
</dbReference>
<dbReference type="PANTHER" id="PTHR16675:SF237">
    <property type="entry name" value="MHC CLASS I ANTIGEN TRANSCRIPT VARIANT 1-RELATED"/>
    <property type="match status" value="1"/>
</dbReference>
<dbReference type="EMBL" id="JAROKS010000476">
    <property type="protein sequence ID" value="KAK1784158.1"/>
    <property type="molecule type" value="Genomic_DNA"/>
</dbReference>
<dbReference type="Gene3D" id="2.60.40.10">
    <property type="entry name" value="Immunoglobulins"/>
    <property type="match status" value="1"/>
</dbReference>
<gene>
    <name evidence="5" type="ORF">P4O66_003992</name>
</gene>
<dbReference type="GO" id="GO:0005615">
    <property type="term" value="C:extracellular space"/>
    <property type="evidence" value="ECO:0007669"/>
    <property type="project" value="TreeGrafter"/>
</dbReference>
<feature type="domain" description="Ig-like" evidence="4">
    <location>
        <begin position="21"/>
        <end position="111"/>
    </location>
</feature>
<dbReference type="InterPro" id="IPR036179">
    <property type="entry name" value="Ig-like_dom_sf"/>
</dbReference>
<dbReference type="InterPro" id="IPR007110">
    <property type="entry name" value="Ig-like_dom"/>
</dbReference>
<feature type="transmembrane region" description="Helical" evidence="3">
    <location>
        <begin position="125"/>
        <end position="149"/>
    </location>
</feature>
<dbReference type="InterPro" id="IPR013783">
    <property type="entry name" value="Ig-like_fold"/>
</dbReference>
<dbReference type="InterPro" id="IPR003006">
    <property type="entry name" value="Ig/MHC_CS"/>
</dbReference>
<dbReference type="SMART" id="SM00407">
    <property type="entry name" value="IGc1"/>
    <property type="match status" value="1"/>
</dbReference>
<dbReference type="GO" id="GO:0009897">
    <property type="term" value="C:external side of plasma membrane"/>
    <property type="evidence" value="ECO:0007669"/>
    <property type="project" value="TreeGrafter"/>
</dbReference>
<evidence type="ECO:0000256" key="1">
    <source>
        <dbReference type="ARBA" id="ARBA00023180"/>
    </source>
</evidence>
<keyword evidence="6" id="KW-1185">Reference proteome</keyword>
<organism evidence="5 6">
    <name type="scientific">Electrophorus voltai</name>
    <dbReference type="NCBI Taxonomy" id="2609070"/>
    <lineage>
        <taxon>Eukaryota</taxon>
        <taxon>Metazoa</taxon>
        <taxon>Chordata</taxon>
        <taxon>Craniata</taxon>
        <taxon>Vertebrata</taxon>
        <taxon>Euteleostomi</taxon>
        <taxon>Actinopterygii</taxon>
        <taxon>Neopterygii</taxon>
        <taxon>Teleostei</taxon>
        <taxon>Ostariophysi</taxon>
        <taxon>Gymnotiformes</taxon>
        <taxon>Gymnotoidei</taxon>
        <taxon>Gymnotidae</taxon>
        <taxon>Electrophorus</taxon>
    </lineage>
</organism>
<dbReference type="InterPro" id="IPR003597">
    <property type="entry name" value="Ig_C1-set"/>
</dbReference>
<feature type="non-terminal residue" evidence="5">
    <location>
        <position position="156"/>
    </location>
</feature>
<keyword evidence="3" id="KW-0472">Membrane</keyword>
<keyword evidence="3" id="KW-1133">Transmembrane helix</keyword>
<evidence type="ECO:0000256" key="3">
    <source>
        <dbReference type="SAM" id="Phobius"/>
    </source>
</evidence>
<dbReference type="PROSITE" id="PS50835">
    <property type="entry name" value="IG_LIKE"/>
    <property type="match status" value="1"/>
</dbReference>
<dbReference type="PROSITE" id="PS00290">
    <property type="entry name" value="IG_MHC"/>
    <property type="match status" value="1"/>
</dbReference>
<dbReference type="AlphaFoldDB" id="A0AAD9DKJ1"/>
<dbReference type="Pfam" id="PF07654">
    <property type="entry name" value="C1-set"/>
    <property type="match status" value="1"/>
</dbReference>
<feature type="non-terminal residue" evidence="5">
    <location>
        <position position="1"/>
    </location>
</feature>
<dbReference type="InterPro" id="IPR050208">
    <property type="entry name" value="MHC_class-I_related"/>
</dbReference>
<keyword evidence="1" id="KW-0325">Glycoprotein</keyword>
<dbReference type="CDD" id="cd07698">
    <property type="entry name" value="IgC1_MHC_I_alpha3"/>
    <property type="match status" value="1"/>
</dbReference>
<evidence type="ECO:0000256" key="2">
    <source>
        <dbReference type="ARBA" id="ARBA00023319"/>
    </source>
</evidence>
<protein>
    <recommendedName>
        <fullName evidence="4">Ig-like domain-containing protein</fullName>
    </recommendedName>
</protein>
<evidence type="ECO:0000313" key="5">
    <source>
        <dbReference type="EMBL" id="KAK1784158.1"/>
    </source>
</evidence>
<proteinExistence type="predicted"/>